<evidence type="ECO:0000313" key="9">
    <source>
        <dbReference type="EMBL" id="KTW26582.1"/>
    </source>
</evidence>
<keyword evidence="6" id="KW-0131">Cell cycle</keyword>
<accession>A0A0W4ZDW6</accession>
<gene>
    <name evidence="9" type="ORF">T551_03499</name>
</gene>
<organism evidence="9 10">
    <name type="scientific">Pneumocystis jirovecii (strain RU7)</name>
    <name type="common">Human pneumocystis pneumonia agent</name>
    <dbReference type="NCBI Taxonomy" id="1408657"/>
    <lineage>
        <taxon>Eukaryota</taxon>
        <taxon>Fungi</taxon>
        <taxon>Dikarya</taxon>
        <taxon>Ascomycota</taxon>
        <taxon>Taphrinomycotina</taxon>
        <taxon>Pneumocystomycetes</taxon>
        <taxon>Pneumocystaceae</taxon>
        <taxon>Pneumocystis</taxon>
    </lineage>
</organism>
<feature type="domain" description="Telomere-associated protein Rif1 N-terminal" evidence="8">
    <location>
        <begin position="113"/>
        <end position="480"/>
    </location>
</feature>
<keyword evidence="4" id="KW-0779">Telomere</keyword>
<comment type="caution">
    <text evidence="9">The sequence shown here is derived from an EMBL/GenBank/DDBJ whole genome shotgun (WGS) entry which is preliminary data.</text>
</comment>
<feature type="region of interest" description="Disordered" evidence="7">
    <location>
        <begin position="48"/>
        <end position="69"/>
    </location>
</feature>
<dbReference type="Proteomes" id="UP000053447">
    <property type="component" value="Unassembled WGS sequence"/>
</dbReference>
<sequence length="1331" mass="152104">MLFTPSDKENTPCLGDQEKEEERTTRKKRVVFSPFPKNGTGLYCPVEIKEGANSTPQKTPGELTKKPPKSILKTTPLSKQFDSLEESLYLSSLEELPQKTTFSEFLASARKILTGDQRVKKIETYIGLSVFLRSYETILDKQSLFQYIPELALCIKRDAVQIRSSDIGDYQMASNAFKVLGYLLSQKEISDIFNPSDAKFFIEYSVSVLESPSLTKTSATMHLWLLSIQKLPPAIITSEIADRIISACLKINLPSITISQERLTVLIRIMNQRPQIFIHRASEWVLILHTSLLDISRPVREKALNCAFEIEKAMHGESRISLAVINNMKEKLKGKLIVDIFSTRFQEIINEDGNGVFVAQSWGILVAIMGTLFPKWNKLNIWLKIIQLCFNHNDISTKIAAQTAWVRFIYIFTLSPKVQSIPLKRLFLLSQPMQLVLSTKSAAYSPVKKIAIKTVCALLYSILRPGVSMKDITIMWENVIFPLFEKMMESNKNDAFNGCEIMTSLFDVEKVKSWKDDRLADNLSIEPSEIPRIEPKWIRNNISIIRSAIEIILISTVLPTDFKLSVWRNFNKSVNFAGNKEIKITFEAMDAVTKICGLLKSFWFLSPNQNLFIKKTENDLNEHVNLFSQLVSISFEIISYMYFMNKSCIIENEDLILAQATGSRNLSCQQNLYTPIAFIFRLFFNPFPRASINETYFKAIFDIISNIGLLQPKDSDKIDLLVECLSVFGCTKDHNLQIQIWKLFSEAVKKFFFESNRSLHVSSIDIEDTIKQRNGIFKILKWGHREVDCLLNWEMLFDVFYQKFEAIIGITGAGYKIIEPLAESLLQESPEVNKNIYNICTVITKKVKFPLNNSTMNLSEPNLKATKIPKKTISYENFNMLISNLLALSYKHNPDKSIISFIQGVSNYIKIIPIYEITQSLQCIQGGLSLWILDEKEIIKKCSKAILNIIKELWFSVLSKLESLNSYESSLLCSLSLLLESGLRSKNHSVVLSTVEMWNKTFGEQTMLDYPPEIVKVMEFLSKTLKILLPSFPISLDNDNPSTLCIPLDPILSSDNENIEYQEFPSTSSNKLEVIQNTTNQTSHETNMPSSLIKTHNKKITTPIEPSMMTRRMSAKLAQSVQKKASQDILNSDFMKNTRKEENKISKSYSHDNNIQEMDPLKTGTSEKLTLENKNNNFLSSMKKDTPKNTKLKNNKTLENSITKSEKIISLGKRKHDSEPVDDSLLDDSPLLKRLRPRRSTDNHRKTLSGSLETHSYTKNCHSSYIDASFSTTPTIQSKSTDLFIHLEQLLPQMEHTIPQMTHQSLLKLESILLRLQNTIFKTREKFIMNI</sequence>
<evidence type="ECO:0000313" key="10">
    <source>
        <dbReference type="Proteomes" id="UP000053447"/>
    </source>
</evidence>
<evidence type="ECO:0000256" key="3">
    <source>
        <dbReference type="ARBA" id="ARBA00022454"/>
    </source>
</evidence>
<feature type="region of interest" description="Disordered" evidence="7">
    <location>
        <begin position="1"/>
        <end position="30"/>
    </location>
</feature>
<evidence type="ECO:0000256" key="7">
    <source>
        <dbReference type="SAM" id="MobiDB-lite"/>
    </source>
</evidence>
<reference evidence="10" key="1">
    <citation type="journal article" date="2016" name="Nat. Commun.">
        <title>Genome analysis of three Pneumocystis species reveals adaptation mechanisms to life exclusively in mammalian hosts.</title>
        <authorList>
            <person name="Ma L."/>
            <person name="Chen Z."/>
            <person name="Huang D.W."/>
            <person name="Kutty G."/>
            <person name="Ishihara M."/>
            <person name="Wang H."/>
            <person name="Abouelleil A."/>
            <person name="Bishop L."/>
            <person name="Davey E."/>
            <person name="Deng R."/>
            <person name="Deng X."/>
            <person name="Fan L."/>
            <person name="Fantoni G."/>
            <person name="Fitzgerald M."/>
            <person name="Gogineni E."/>
            <person name="Goldberg J.M."/>
            <person name="Handley G."/>
            <person name="Hu X."/>
            <person name="Huber C."/>
            <person name="Jiao X."/>
            <person name="Jones K."/>
            <person name="Levin J.Z."/>
            <person name="Liu Y."/>
            <person name="Macdonald P."/>
            <person name="Melnikov A."/>
            <person name="Raley C."/>
            <person name="Sassi M."/>
            <person name="Sherman B.T."/>
            <person name="Song X."/>
            <person name="Sykes S."/>
            <person name="Tran B."/>
            <person name="Walsh L."/>
            <person name="Xia Y."/>
            <person name="Yang J."/>
            <person name="Young S."/>
            <person name="Zeng Q."/>
            <person name="Zheng X."/>
            <person name="Stephens R."/>
            <person name="Nusbaum C."/>
            <person name="Birren B.W."/>
            <person name="Azadi P."/>
            <person name="Lempicki R.A."/>
            <person name="Cuomo C.A."/>
            <person name="Kovacs J.A."/>
        </authorList>
    </citation>
    <scope>NUCLEOTIDE SEQUENCE [LARGE SCALE GENOMIC DNA]</scope>
    <source>
        <strain evidence="10">RU7</strain>
    </source>
</reference>
<dbReference type="GeneID" id="28942017"/>
<dbReference type="RefSeq" id="XP_018228111.1">
    <property type="nucleotide sequence ID" value="XM_018375762.1"/>
</dbReference>
<evidence type="ECO:0000256" key="6">
    <source>
        <dbReference type="ARBA" id="ARBA00023306"/>
    </source>
</evidence>
<dbReference type="VEuPathDB" id="FungiDB:T551_03499"/>
<evidence type="ECO:0000256" key="4">
    <source>
        <dbReference type="ARBA" id="ARBA00022895"/>
    </source>
</evidence>
<evidence type="ECO:0000256" key="1">
    <source>
        <dbReference type="ARBA" id="ARBA00004123"/>
    </source>
</evidence>
<name>A0A0W4ZDW6_PNEJ7</name>
<feature type="region of interest" description="Disordered" evidence="7">
    <location>
        <begin position="1178"/>
        <end position="1199"/>
    </location>
</feature>
<dbReference type="STRING" id="1408657.A0A0W4ZDW6"/>
<dbReference type="Pfam" id="PF12231">
    <property type="entry name" value="Rif1_N"/>
    <property type="match status" value="1"/>
</dbReference>
<dbReference type="OrthoDB" id="5399929at2759"/>
<comment type="subcellular location">
    <subcellularLocation>
        <location evidence="2">Chromosome</location>
        <location evidence="2">Telomere</location>
    </subcellularLocation>
    <subcellularLocation>
        <location evidence="1">Nucleus</location>
    </subcellularLocation>
</comment>
<dbReference type="GO" id="GO:0005634">
    <property type="term" value="C:nucleus"/>
    <property type="evidence" value="ECO:0007669"/>
    <property type="project" value="UniProtKB-SubCell"/>
</dbReference>
<dbReference type="eggNOG" id="ENOG502QSZW">
    <property type="taxonomic scope" value="Eukaryota"/>
</dbReference>
<dbReference type="InterPro" id="IPR022031">
    <property type="entry name" value="Rif1_N"/>
</dbReference>
<evidence type="ECO:0000256" key="5">
    <source>
        <dbReference type="ARBA" id="ARBA00023242"/>
    </source>
</evidence>
<keyword evidence="3" id="KW-0158">Chromosome</keyword>
<dbReference type="PANTHER" id="PTHR22928">
    <property type="entry name" value="TELOMERE-ASSOCIATED PROTEIN RIF1"/>
    <property type="match status" value="1"/>
</dbReference>
<protein>
    <recommendedName>
        <fullName evidence="8">Telomere-associated protein Rif1 N-terminal domain-containing protein</fullName>
    </recommendedName>
</protein>
<keyword evidence="5" id="KW-0539">Nucleus</keyword>
<keyword evidence="10" id="KW-1185">Reference proteome</keyword>
<dbReference type="GO" id="GO:0140445">
    <property type="term" value="C:chromosome, telomeric repeat region"/>
    <property type="evidence" value="ECO:0007669"/>
    <property type="project" value="TreeGrafter"/>
</dbReference>
<proteinExistence type="predicted"/>
<dbReference type="EMBL" id="LFWA01000017">
    <property type="protein sequence ID" value="KTW26582.1"/>
    <property type="molecule type" value="Genomic_DNA"/>
</dbReference>
<dbReference type="PANTHER" id="PTHR22928:SF3">
    <property type="entry name" value="TELOMERE-ASSOCIATED PROTEIN RIF1"/>
    <property type="match status" value="1"/>
</dbReference>
<dbReference type="GO" id="GO:0000723">
    <property type="term" value="P:telomere maintenance"/>
    <property type="evidence" value="ECO:0007669"/>
    <property type="project" value="TreeGrafter"/>
</dbReference>
<evidence type="ECO:0000256" key="2">
    <source>
        <dbReference type="ARBA" id="ARBA00004574"/>
    </source>
</evidence>
<feature type="compositionally biased region" description="Basic and acidic residues" evidence="7">
    <location>
        <begin position="1"/>
        <end position="24"/>
    </location>
</feature>
<evidence type="ECO:0000259" key="8">
    <source>
        <dbReference type="Pfam" id="PF12231"/>
    </source>
</evidence>